<gene>
    <name evidence="2" type="ORF">CVT26_000362</name>
</gene>
<feature type="compositionally biased region" description="Low complexity" evidence="1">
    <location>
        <begin position="88"/>
        <end position="108"/>
    </location>
</feature>
<sequence>MDIDIDWCLTCEKRVHGSSLYCSPECQEHAATTDAYSYPPPEPSSVDQDDDDVIFHTIDDAPSTSFESRWSGNDFAGISAWAAQVPAGAPAGGLSSPSEEYSCPESSSGATYRPSPPNLLKPHRRLVPPSISYASPPSALPPPSTPLELSPRRRVSLQSVSQVANASTGQTSLRTAATESSLVATPASSQPVAIASASRKPSILDGMYSHVHSWVSHSPSNNQPQTPLPPQEQARSSCKAHTTTFPSVKVASSPQSFHGHADQATVYWMAGTVIVDPPHSKRRDNYEASRGRKPSVETSYHHDEHPSFRTRGRKASRAAA</sequence>
<dbReference type="EMBL" id="NHYE01005646">
    <property type="protein sequence ID" value="PPQ65761.1"/>
    <property type="molecule type" value="Genomic_DNA"/>
</dbReference>
<protein>
    <submittedName>
        <fullName evidence="2">Uncharacterized protein</fullName>
    </submittedName>
</protein>
<evidence type="ECO:0000313" key="3">
    <source>
        <dbReference type="Proteomes" id="UP000284706"/>
    </source>
</evidence>
<comment type="caution">
    <text evidence="2">The sequence shown here is derived from an EMBL/GenBank/DDBJ whole genome shotgun (WGS) entry which is preliminary data.</text>
</comment>
<dbReference type="AlphaFoldDB" id="A0A409VHP3"/>
<dbReference type="Proteomes" id="UP000284706">
    <property type="component" value="Unassembled WGS sequence"/>
</dbReference>
<feature type="compositionally biased region" description="Basic residues" evidence="1">
    <location>
        <begin position="308"/>
        <end position="320"/>
    </location>
</feature>
<proteinExistence type="predicted"/>
<evidence type="ECO:0000256" key="1">
    <source>
        <dbReference type="SAM" id="MobiDB-lite"/>
    </source>
</evidence>
<organism evidence="2 3">
    <name type="scientific">Gymnopilus dilepis</name>
    <dbReference type="NCBI Taxonomy" id="231916"/>
    <lineage>
        <taxon>Eukaryota</taxon>
        <taxon>Fungi</taxon>
        <taxon>Dikarya</taxon>
        <taxon>Basidiomycota</taxon>
        <taxon>Agaricomycotina</taxon>
        <taxon>Agaricomycetes</taxon>
        <taxon>Agaricomycetidae</taxon>
        <taxon>Agaricales</taxon>
        <taxon>Agaricineae</taxon>
        <taxon>Hymenogastraceae</taxon>
        <taxon>Gymnopilus</taxon>
    </lineage>
</organism>
<evidence type="ECO:0000313" key="2">
    <source>
        <dbReference type="EMBL" id="PPQ65761.1"/>
    </source>
</evidence>
<feature type="region of interest" description="Disordered" evidence="1">
    <location>
        <begin position="88"/>
        <end position="180"/>
    </location>
</feature>
<feature type="compositionally biased region" description="Low complexity" evidence="1">
    <location>
        <begin position="128"/>
        <end position="137"/>
    </location>
</feature>
<feature type="compositionally biased region" description="Polar residues" evidence="1">
    <location>
        <begin position="156"/>
        <end position="180"/>
    </location>
</feature>
<keyword evidence="3" id="KW-1185">Reference proteome</keyword>
<dbReference type="InParanoid" id="A0A409VHP3"/>
<dbReference type="OrthoDB" id="2210012at2759"/>
<feature type="region of interest" description="Disordered" evidence="1">
    <location>
        <begin position="276"/>
        <end position="320"/>
    </location>
</feature>
<reference evidence="2 3" key="1">
    <citation type="journal article" date="2018" name="Evol. Lett.">
        <title>Horizontal gene cluster transfer increased hallucinogenic mushroom diversity.</title>
        <authorList>
            <person name="Reynolds H.T."/>
            <person name="Vijayakumar V."/>
            <person name="Gluck-Thaler E."/>
            <person name="Korotkin H.B."/>
            <person name="Matheny P.B."/>
            <person name="Slot J.C."/>
        </authorList>
    </citation>
    <scope>NUCLEOTIDE SEQUENCE [LARGE SCALE GENOMIC DNA]</scope>
    <source>
        <strain evidence="2 3">SRW20</strain>
    </source>
</reference>
<accession>A0A409VHP3</accession>
<name>A0A409VHP3_9AGAR</name>
<feature type="region of interest" description="Disordered" evidence="1">
    <location>
        <begin position="214"/>
        <end position="240"/>
    </location>
</feature>